<evidence type="ECO:0000313" key="1">
    <source>
        <dbReference type="EMBL" id="MBE3607204.1"/>
    </source>
</evidence>
<proteinExistence type="predicted"/>
<sequence>MRFLKAVTRYKLLKSSGNEQILLQNYTAAQIERLEDIIAEILAVSTEKTDKQTLKKMLLNKAKAANIEVVPSELESLYVILAKKALQKVAKSMGKELKFIFDEVDADAVEAMRKGFYWMGKEYNENLQNRLKDKIEQVFKGEIELDNIGAELKKEFGAIISANEGYFKGVSDHITLQAQNVAVVTQGAKYGVEYYKILAMMDARTTDICRSMHGRIIPAKHLEKQAGKILNAKSLADKKAAAVWQSKAYLGKSDKMDSDFGLPPYHFRCRTEAIPVWVDEEEIGGVKMRNTQPLYDDEIVKHIDKTGVERVLKIGNTHIFNKHKDITKSDIVKALNSINKIAPNNLKQNYTNAMSDNGIFMIFDGDEIVTAFRPSRDLKEYFKDNSVTLKQEIIKSWWQI</sequence>
<dbReference type="RefSeq" id="WP_170015085.1">
    <property type="nucleotide sequence ID" value="NZ_JADBHR010000002.1"/>
</dbReference>
<dbReference type="AlphaFoldDB" id="A0AAW3ZQE6"/>
<dbReference type="EMBL" id="LIWG01000001">
    <property type="protein sequence ID" value="MBE3607204.1"/>
    <property type="molecule type" value="Genomic_DNA"/>
</dbReference>
<dbReference type="Proteomes" id="UP000650616">
    <property type="component" value="Unassembled WGS sequence"/>
</dbReference>
<reference evidence="1 2" key="1">
    <citation type="submission" date="2015-08" db="EMBL/GenBank/DDBJ databases">
        <title>Comparative genomics of the Campylobacter concisus group.</title>
        <authorList>
            <person name="Yee E."/>
            <person name="Chapman M.H."/>
            <person name="Huynh S."/>
            <person name="Bono J.L."/>
            <person name="On S.L."/>
            <person name="St Leger J."/>
            <person name="Foster G."/>
            <person name="Parker C.T."/>
            <person name="Miller W.G."/>
        </authorList>
    </citation>
    <scope>NUCLEOTIDE SEQUENCE [LARGE SCALE GENOMIC DNA]</scope>
    <source>
        <strain evidence="1 2">RM9337</strain>
    </source>
</reference>
<keyword evidence="2" id="KW-1185">Reference proteome</keyword>
<comment type="caution">
    <text evidence="1">The sequence shown here is derived from an EMBL/GenBank/DDBJ whole genome shotgun (WGS) entry which is preliminary data.</text>
</comment>
<accession>A0AAW3ZQE6</accession>
<evidence type="ECO:0000313" key="2">
    <source>
        <dbReference type="Proteomes" id="UP000650616"/>
    </source>
</evidence>
<evidence type="ECO:0008006" key="3">
    <source>
        <dbReference type="Google" id="ProtNLM"/>
    </source>
</evidence>
<organism evidence="1 2">
    <name type="scientific">Campylobacter californiensis</name>
    <dbReference type="NCBI Taxonomy" id="1032243"/>
    <lineage>
        <taxon>Bacteria</taxon>
        <taxon>Pseudomonadati</taxon>
        <taxon>Campylobacterota</taxon>
        <taxon>Epsilonproteobacteria</taxon>
        <taxon>Campylobacterales</taxon>
        <taxon>Campylobacteraceae</taxon>
        <taxon>Campylobacter</taxon>
    </lineage>
</organism>
<name>A0AAW3ZQE6_9BACT</name>
<protein>
    <recommendedName>
        <fullName evidence="3">Phage Mu protein F-like protein</fullName>
    </recommendedName>
</protein>
<gene>
    <name evidence="1" type="ORF">CCAL9337_00440</name>
</gene>